<evidence type="ECO:0008006" key="5">
    <source>
        <dbReference type="Google" id="ProtNLM"/>
    </source>
</evidence>
<sequence length="148" mass="16714">MKKVLKWTMAVMIAASLGSLLISCSKEDGSNEIETKSIKLVKEDNLEKNWIAAHFVFDESCKGAKKLAYQLSSVHITLKDNKFTAVDKYSLGEDQGSWVLEGNLIKMSSTSLGENFQFRIKELKNNELIVEVLNHDDLKEIELVSFDK</sequence>
<reference evidence="2 3" key="1">
    <citation type="submission" date="2018-06" db="EMBL/GenBank/DDBJ databases">
        <authorList>
            <consortium name="Pathogen Informatics"/>
            <person name="Doyle S."/>
        </authorList>
    </citation>
    <scope>NUCLEOTIDE SEQUENCE [LARGE SCALE GENOMIC DNA]</scope>
    <source>
        <strain evidence="2 3">NCTC11179</strain>
    </source>
</reference>
<evidence type="ECO:0000313" key="4">
    <source>
        <dbReference type="Proteomes" id="UP000596202"/>
    </source>
</evidence>
<dbReference type="RefSeq" id="WP_002991197.1">
    <property type="nucleotide sequence ID" value="NZ_CP068107.1"/>
</dbReference>
<protein>
    <recommendedName>
        <fullName evidence="5">Lipocalin-like domain-containing protein</fullName>
    </recommendedName>
</protein>
<evidence type="ECO:0000313" key="3">
    <source>
        <dbReference type="Proteomes" id="UP000255024"/>
    </source>
</evidence>
<accession>A0A378RXV4</accession>
<proteinExistence type="predicted"/>
<reference evidence="1 4" key="2">
    <citation type="submission" date="2021-01" db="EMBL/GenBank/DDBJ databases">
        <title>FDA dAtabase for Regulatory Grade micrObial Sequences (FDA-ARGOS): Supporting development and validation of Infectious Disease Dx tests.</title>
        <authorList>
            <person name="Sproer C."/>
            <person name="Gronow S."/>
            <person name="Severitt S."/>
            <person name="Schroder I."/>
            <person name="Tallon L."/>
            <person name="Sadzewicz L."/>
            <person name="Zhao X."/>
            <person name="Boylan J."/>
            <person name="Ott S."/>
            <person name="Bowen H."/>
            <person name="Vavikolanu K."/>
            <person name="Mehta A."/>
            <person name="Aluvathingal J."/>
            <person name="Nadendla S."/>
            <person name="Lowell S."/>
            <person name="Myers T."/>
            <person name="Yan Y."/>
            <person name="Sichtig H."/>
        </authorList>
    </citation>
    <scope>NUCLEOTIDE SEQUENCE [LARGE SCALE GENOMIC DNA]</scope>
    <source>
        <strain evidence="1 4">FDAARGOS_1131</strain>
    </source>
</reference>
<keyword evidence="3" id="KW-1185">Reference proteome</keyword>
<dbReference type="Proteomes" id="UP000596202">
    <property type="component" value="Chromosome"/>
</dbReference>
<dbReference type="OrthoDB" id="1450474at2"/>
<organism evidence="2 3">
    <name type="scientific">Myroides odoratus</name>
    <name type="common">Flavobacterium odoratum</name>
    <dbReference type="NCBI Taxonomy" id="256"/>
    <lineage>
        <taxon>Bacteria</taxon>
        <taxon>Pseudomonadati</taxon>
        <taxon>Bacteroidota</taxon>
        <taxon>Flavobacteriia</taxon>
        <taxon>Flavobacteriales</taxon>
        <taxon>Flavobacteriaceae</taxon>
        <taxon>Myroides</taxon>
    </lineage>
</organism>
<dbReference type="EMBL" id="UGQL01000001">
    <property type="protein sequence ID" value="STZ26650.1"/>
    <property type="molecule type" value="Genomic_DNA"/>
</dbReference>
<dbReference type="GeneID" id="93526895"/>
<dbReference type="PROSITE" id="PS51257">
    <property type="entry name" value="PROKAR_LIPOPROTEIN"/>
    <property type="match status" value="1"/>
</dbReference>
<dbReference type="AlphaFoldDB" id="A0A378RXV4"/>
<evidence type="ECO:0000313" key="1">
    <source>
        <dbReference type="EMBL" id="QQU01018.1"/>
    </source>
</evidence>
<evidence type="ECO:0000313" key="2">
    <source>
        <dbReference type="EMBL" id="STZ26650.1"/>
    </source>
</evidence>
<name>A0A378RXV4_MYROD</name>
<dbReference type="Proteomes" id="UP000255024">
    <property type="component" value="Unassembled WGS sequence"/>
</dbReference>
<gene>
    <name evidence="1" type="ORF">I6I88_04485</name>
    <name evidence="2" type="ORF">NCTC11179_00172</name>
</gene>
<dbReference type="EMBL" id="CP068108">
    <property type="protein sequence ID" value="QQU01018.1"/>
    <property type="molecule type" value="Genomic_DNA"/>
</dbReference>